<evidence type="ECO:0000313" key="3">
    <source>
        <dbReference type="EMBL" id="KFU76362.1"/>
    </source>
</evidence>
<dbReference type="EMBL" id="JFBM01000045">
    <property type="protein sequence ID" value="KFU76362.1"/>
    <property type="molecule type" value="Genomic_DNA"/>
</dbReference>
<evidence type="ECO:0000259" key="2">
    <source>
        <dbReference type="Pfam" id="PF09359"/>
    </source>
</evidence>
<gene>
    <name evidence="3" type="ORF">BB31_36545</name>
</gene>
<name>A0A2P2FI35_AMYLU</name>
<organism evidence="3 4">
    <name type="scientific">Amycolatopsis lurida NRRL 2430</name>
    <dbReference type="NCBI Taxonomy" id="1460371"/>
    <lineage>
        <taxon>Bacteria</taxon>
        <taxon>Bacillati</taxon>
        <taxon>Actinomycetota</taxon>
        <taxon>Actinomycetes</taxon>
        <taxon>Pseudonocardiales</taxon>
        <taxon>Pseudonocardiaceae</taxon>
        <taxon>Amycolatopsis</taxon>
    </lineage>
</organism>
<dbReference type="Gene3D" id="3.20.100.30">
    <property type="entry name" value="VTC, catalytic tunnel domain"/>
    <property type="match status" value="1"/>
</dbReference>
<evidence type="ECO:0000313" key="4">
    <source>
        <dbReference type="Proteomes" id="UP000256220"/>
    </source>
</evidence>
<sequence length="304" mass="32833">MSGRGTATVAAVAKGLPALSLAEVVATSGLMSRTDRKYVLPLSDFLAVTEALRASLRCLAIDGQRVFGYSSTYFDTPDLAIFRAHRQDRRRRFKIRTRTYIDSADTYCELKVSVKRDETVKVRRPHPAEAAHGLTAPALTFLDDALTAAYGRPAPRPLTPALVTDYRRTTFVTADARITCDTSLIWRSGSRSLAAGGDLVLLEVKSASERNSVTEALAKLRIREQSVSKYCAGLVALGLATGGNRWRPALRRLGVAGHRHAEHCSGLVHGDHVPGAGDVRPELHGPVCADSPPTTARPFPPPDA</sequence>
<comment type="caution">
    <text evidence="3">The sequence shown here is derived from an EMBL/GenBank/DDBJ whole genome shotgun (WGS) entry which is preliminary data.</text>
</comment>
<dbReference type="Pfam" id="PF09359">
    <property type="entry name" value="VTC"/>
    <property type="match status" value="1"/>
</dbReference>
<dbReference type="InterPro" id="IPR018966">
    <property type="entry name" value="VTC_domain"/>
</dbReference>
<dbReference type="InterPro" id="IPR033469">
    <property type="entry name" value="CYTH-like_dom_sf"/>
</dbReference>
<feature type="domain" description="VTC" evidence="2">
    <location>
        <begin position="33"/>
        <end position="235"/>
    </location>
</feature>
<proteinExistence type="predicted"/>
<dbReference type="AlphaFoldDB" id="A0A2P2FI35"/>
<dbReference type="Proteomes" id="UP000256220">
    <property type="component" value="Unassembled WGS sequence"/>
</dbReference>
<dbReference type="InterPro" id="IPR042267">
    <property type="entry name" value="VTC_sf"/>
</dbReference>
<feature type="region of interest" description="Disordered" evidence="1">
    <location>
        <begin position="282"/>
        <end position="304"/>
    </location>
</feature>
<evidence type="ECO:0000256" key="1">
    <source>
        <dbReference type="SAM" id="MobiDB-lite"/>
    </source>
</evidence>
<dbReference type="SUPFAM" id="SSF55154">
    <property type="entry name" value="CYTH-like phosphatases"/>
    <property type="match status" value="1"/>
</dbReference>
<dbReference type="CDD" id="cd07750">
    <property type="entry name" value="PolyPPase_VTC_like"/>
    <property type="match status" value="1"/>
</dbReference>
<protein>
    <submittedName>
        <fullName evidence="3">MFS transporter</fullName>
    </submittedName>
</protein>
<reference evidence="3 4" key="1">
    <citation type="journal article" date="2014" name="Genome Announc.">
        <title>Draft Genome Sequence of Amycolatopsis lurida NRRL 2430, Producer of the Glycopeptide Family Antibiotic Ristocetin.</title>
        <authorList>
            <person name="Kwun M.J."/>
            <person name="Hong H.J."/>
        </authorList>
    </citation>
    <scope>NUCLEOTIDE SEQUENCE [LARGE SCALE GENOMIC DNA]</scope>
    <source>
        <strain evidence="3 4">NRRL 2430</strain>
    </source>
</reference>
<accession>A0A2P2FI35</accession>
<keyword evidence="4" id="KW-1185">Reference proteome</keyword>
<dbReference type="GO" id="GO:0006799">
    <property type="term" value="P:polyphosphate biosynthetic process"/>
    <property type="evidence" value="ECO:0007669"/>
    <property type="project" value="UniProtKB-ARBA"/>
</dbReference>